<dbReference type="KEGG" id="pcon:B0A89_07925"/>
<dbReference type="EMBL" id="CP020612">
    <property type="protein sequence ID" value="ARJ69561.1"/>
    <property type="molecule type" value="Genomic_DNA"/>
</dbReference>
<proteinExistence type="inferred from homology"/>
<keyword evidence="2" id="KW-0813">Transport</keyword>
<dbReference type="SUPFAM" id="SSF52833">
    <property type="entry name" value="Thioredoxin-like"/>
    <property type="match status" value="1"/>
</dbReference>
<dbReference type="PRINTS" id="PR00421">
    <property type="entry name" value="THIOREDOXIN"/>
</dbReference>
<dbReference type="OrthoDB" id="9790390at2"/>
<keyword evidence="8" id="KW-1185">Reference proteome</keyword>
<accession>A0A1W6CXI1</accession>
<sequence length="305" mass="32084">MLLQGSGDAPAAPNTADFIKDVTEADFMAEVIDASMQVPVIVDFWASWCGPCKTLGPLLEAEVARHKGRVRMAKVDVDKNQMIAAQLRVQSIPTVYAFFQGQPVDAFQGALPQSQVRQFVDKLAALGGDDGGLGAALEAAEAMLAEGAAADAAETFAAILGEEPENPQAWGGLIRSHLAAGDADAAEAALAQVPPAAAHAAPVEAARAQLALARQAQSAGPLDDLERRVAADPADHQARLDYATALHAAGRSAEAIDHLLESFRRDRDWNEGAAKAQLLTLFDALPATDPLVQKGRRRLSSLIFA</sequence>
<dbReference type="GO" id="GO:0045454">
    <property type="term" value="P:cell redox homeostasis"/>
    <property type="evidence" value="ECO:0007669"/>
    <property type="project" value="TreeGrafter"/>
</dbReference>
<evidence type="ECO:0000256" key="3">
    <source>
        <dbReference type="ARBA" id="ARBA00022982"/>
    </source>
</evidence>
<dbReference type="PANTHER" id="PTHR45663">
    <property type="entry name" value="GEO12009P1"/>
    <property type="match status" value="1"/>
</dbReference>
<comment type="similarity">
    <text evidence="1">Belongs to the thioredoxin family.</text>
</comment>
<name>A0A1W6CXI1_9RHOB</name>
<feature type="domain" description="Thioredoxin" evidence="6">
    <location>
        <begin position="18"/>
        <end position="125"/>
    </location>
</feature>
<dbReference type="GO" id="GO:0005829">
    <property type="term" value="C:cytosol"/>
    <property type="evidence" value="ECO:0007669"/>
    <property type="project" value="TreeGrafter"/>
</dbReference>
<dbReference type="InterPro" id="IPR036249">
    <property type="entry name" value="Thioredoxin-like_sf"/>
</dbReference>
<dbReference type="Gene3D" id="1.25.40.10">
    <property type="entry name" value="Tetratricopeptide repeat domain"/>
    <property type="match status" value="2"/>
</dbReference>
<evidence type="ECO:0000256" key="2">
    <source>
        <dbReference type="ARBA" id="ARBA00022448"/>
    </source>
</evidence>
<dbReference type="PROSITE" id="PS00194">
    <property type="entry name" value="THIOREDOXIN_1"/>
    <property type="match status" value="1"/>
</dbReference>
<evidence type="ECO:0000259" key="6">
    <source>
        <dbReference type="PROSITE" id="PS51352"/>
    </source>
</evidence>
<dbReference type="Pfam" id="PF00085">
    <property type="entry name" value="Thioredoxin"/>
    <property type="match status" value="1"/>
</dbReference>
<dbReference type="AlphaFoldDB" id="A0A1W6CXI1"/>
<evidence type="ECO:0000256" key="1">
    <source>
        <dbReference type="ARBA" id="ARBA00008987"/>
    </source>
</evidence>
<dbReference type="GO" id="GO:0015035">
    <property type="term" value="F:protein-disulfide reductase activity"/>
    <property type="evidence" value="ECO:0007669"/>
    <property type="project" value="UniProtKB-ARBA"/>
</dbReference>
<reference evidence="7 8" key="1">
    <citation type="submission" date="2017-03" db="EMBL/GenBank/DDBJ databases">
        <title>Genome sequence of Paracoccus contaminans isolated from a water microcosm.</title>
        <authorList>
            <person name="Aurass P."/>
            <person name="Karste S."/>
            <person name="Trost E."/>
            <person name="Glaeser S.P."/>
            <person name="Kaempfer P."/>
            <person name="Flieger A."/>
        </authorList>
    </citation>
    <scope>NUCLEOTIDE SEQUENCE [LARGE SCALE GENOMIC DNA]</scope>
    <source>
        <strain evidence="8">RKI 16-01929T\LMG 29738T\CCM 8701T\CIP 111112T</strain>
    </source>
</reference>
<evidence type="ECO:0000313" key="7">
    <source>
        <dbReference type="EMBL" id="ARJ69561.1"/>
    </source>
</evidence>
<keyword evidence="3" id="KW-0249">Electron transport</keyword>
<dbReference type="Gene3D" id="3.40.30.10">
    <property type="entry name" value="Glutaredoxin"/>
    <property type="match status" value="1"/>
</dbReference>
<evidence type="ECO:0000256" key="4">
    <source>
        <dbReference type="ARBA" id="ARBA00023157"/>
    </source>
</evidence>
<dbReference type="FunFam" id="3.40.30.10:FF:000001">
    <property type="entry name" value="Thioredoxin"/>
    <property type="match status" value="1"/>
</dbReference>
<dbReference type="STRING" id="1945662.B0A89_07925"/>
<dbReference type="RefSeq" id="WP_085377676.1">
    <property type="nucleotide sequence ID" value="NZ_CP020612.1"/>
</dbReference>
<dbReference type="InterPro" id="IPR011990">
    <property type="entry name" value="TPR-like_helical_dom_sf"/>
</dbReference>
<keyword evidence="4" id="KW-1015">Disulfide bond</keyword>
<protein>
    <submittedName>
        <fullName evidence="7">Co-chaperone YbbN</fullName>
    </submittedName>
</protein>
<dbReference type="CDD" id="cd02956">
    <property type="entry name" value="ybbN"/>
    <property type="match status" value="1"/>
</dbReference>
<dbReference type="InterPro" id="IPR013766">
    <property type="entry name" value="Thioredoxin_domain"/>
</dbReference>
<dbReference type="GO" id="GO:0006950">
    <property type="term" value="P:response to stress"/>
    <property type="evidence" value="ECO:0007669"/>
    <property type="project" value="UniProtKB-ARBA"/>
</dbReference>
<keyword evidence="5" id="KW-0676">Redox-active center</keyword>
<dbReference type="Pfam" id="PF14561">
    <property type="entry name" value="TPR_20"/>
    <property type="match status" value="1"/>
</dbReference>
<dbReference type="PROSITE" id="PS51352">
    <property type="entry name" value="THIOREDOXIN_2"/>
    <property type="match status" value="1"/>
</dbReference>
<evidence type="ECO:0000313" key="8">
    <source>
        <dbReference type="Proteomes" id="UP000193017"/>
    </source>
</evidence>
<dbReference type="Pfam" id="PF14559">
    <property type="entry name" value="TPR_19"/>
    <property type="match status" value="1"/>
</dbReference>
<evidence type="ECO:0000256" key="5">
    <source>
        <dbReference type="ARBA" id="ARBA00023284"/>
    </source>
</evidence>
<dbReference type="Proteomes" id="UP000193017">
    <property type="component" value="Chromosome"/>
</dbReference>
<dbReference type="PANTHER" id="PTHR45663:SF11">
    <property type="entry name" value="GEO12009P1"/>
    <property type="match status" value="1"/>
</dbReference>
<organism evidence="7 8">
    <name type="scientific">Paracoccus contaminans</name>
    <dbReference type="NCBI Taxonomy" id="1945662"/>
    <lineage>
        <taxon>Bacteria</taxon>
        <taxon>Pseudomonadati</taxon>
        <taxon>Pseudomonadota</taxon>
        <taxon>Alphaproteobacteria</taxon>
        <taxon>Rhodobacterales</taxon>
        <taxon>Paracoccaceae</taxon>
        <taxon>Paracoccus</taxon>
    </lineage>
</organism>
<gene>
    <name evidence="7" type="ORF">B0A89_07925</name>
</gene>
<dbReference type="SUPFAM" id="SSF48452">
    <property type="entry name" value="TPR-like"/>
    <property type="match status" value="1"/>
</dbReference>
<dbReference type="InterPro" id="IPR017937">
    <property type="entry name" value="Thioredoxin_CS"/>
</dbReference>